<accession>A0A0Z8L412</accession>
<keyword evidence="1" id="KW-1133">Transmembrane helix</keyword>
<name>A0A0Z8L412_STRSU</name>
<sequence length="130" mass="14586">MKIVVKILVGILIAIAIGIGGFKLMQKIEHDYMVEVVKSEEVREIIEERLISYDTRALTEEGAIRSYSIDSSSIRRNPMGGISFTVHVNNDSGLYVFYTINKDSNTKKIVLEGGGNSSRFENLITKDTRE</sequence>
<dbReference type="Proteomes" id="UP000074356">
    <property type="component" value="Unassembled WGS sequence"/>
</dbReference>
<keyword evidence="1" id="KW-0472">Membrane</keyword>
<evidence type="ECO:0000256" key="1">
    <source>
        <dbReference type="SAM" id="Phobius"/>
    </source>
</evidence>
<evidence type="ECO:0000313" key="2">
    <source>
        <dbReference type="EMBL" id="CYV83621.1"/>
    </source>
</evidence>
<dbReference type="AlphaFoldDB" id="A0A0Z8L412"/>
<evidence type="ECO:0000313" key="3">
    <source>
        <dbReference type="Proteomes" id="UP000074356"/>
    </source>
</evidence>
<keyword evidence="1" id="KW-0812">Transmembrane</keyword>
<organism evidence="2 3">
    <name type="scientific">Streptococcus suis</name>
    <dbReference type="NCBI Taxonomy" id="1307"/>
    <lineage>
        <taxon>Bacteria</taxon>
        <taxon>Bacillati</taxon>
        <taxon>Bacillota</taxon>
        <taxon>Bacilli</taxon>
        <taxon>Lactobacillales</taxon>
        <taxon>Streptococcaceae</taxon>
        <taxon>Streptococcus</taxon>
    </lineage>
</organism>
<proteinExistence type="predicted"/>
<gene>
    <name evidence="2" type="ORF">ERS132440_01886</name>
</gene>
<dbReference type="Pfam" id="PF07006">
    <property type="entry name" value="DUF1310"/>
    <property type="match status" value="1"/>
</dbReference>
<protein>
    <submittedName>
        <fullName evidence="2">Membrane protein</fullName>
    </submittedName>
</protein>
<feature type="transmembrane region" description="Helical" evidence="1">
    <location>
        <begin position="6"/>
        <end position="25"/>
    </location>
</feature>
<dbReference type="EMBL" id="FIIB01000021">
    <property type="protein sequence ID" value="CYV83621.1"/>
    <property type="molecule type" value="Genomic_DNA"/>
</dbReference>
<dbReference type="InterPro" id="IPR010738">
    <property type="entry name" value="DUF1310"/>
</dbReference>
<dbReference type="RefSeq" id="WP_044682462.1">
    <property type="nucleotide sequence ID" value="NZ_CEHN01000035.1"/>
</dbReference>
<reference evidence="2 3" key="1">
    <citation type="submission" date="2016-02" db="EMBL/GenBank/DDBJ databases">
        <authorList>
            <consortium name="Pathogen Informatics"/>
        </authorList>
    </citation>
    <scope>NUCLEOTIDE SEQUENCE [LARGE SCALE GENOMIC DNA]</scope>
    <source>
        <strain evidence="2 3">LSS78</strain>
    </source>
</reference>